<proteinExistence type="predicted"/>
<keyword evidence="2" id="KW-1185">Reference proteome</keyword>
<reference evidence="1 2" key="1">
    <citation type="submission" date="2018-11" db="EMBL/GenBank/DDBJ databases">
        <title>Gemmobacter sp. nov., YIM 102744-1 draft genome.</title>
        <authorList>
            <person name="Li G."/>
            <person name="Jiang Y."/>
        </authorList>
    </citation>
    <scope>NUCLEOTIDE SEQUENCE [LARGE SCALE GENOMIC DNA]</scope>
    <source>
        <strain evidence="1 2">YIM 102744-1</strain>
    </source>
</reference>
<evidence type="ECO:0000313" key="1">
    <source>
        <dbReference type="EMBL" id="RRH72008.1"/>
    </source>
</evidence>
<comment type="caution">
    <text evidence="1">The sequence shown here is derived from an EMBL/GenBank/DDBJ whole genome shotgun (WGS) entry which is preliminary data.</text>
</comment>
<dbReference type="Proteomes" id="UP000282125">
    <property type="component" value="Unassembled WGS sequence"/>
</dbReference>
<dbReference type="AlphaFoldDB" id="A0A3P3DHG0"/>
<name>A0A3P3DHG0_9RHOB</name>
<organism evidence="1 2">
    <name type="scientific">Falsigemmobacter faecalis</name>
    <dbReference type="NCBI Taxonomy" id="2488730"/>
    <lineage>
        <taxon>Bacteria</taxon>
        <taxon>Pseudomonadati</taxon>
        <taxon>Pseudomonadota</taxon>
        <taxon>Alphaproteobacteria</taxon>
        <taxon>Rhodobacterales</taxon>
        <taxon>Paracoccaceae</taxon>
        <taxon>Falsigemmobacter</taxon>
    </lineage>
</organism>
<evidence type="ECO:0000313" key="2">
    <source>
        <dbReference type="Proteomes" id="UP000282125"/>
    </source>
</evidence>
<gene>
    <name evidence="1" type="ORF">EG244_15960</name>
</gene>
<dbReference type="EMBL" id="RRAZ01000028">
    <property type="protein sequence ID" value="RRH72008.1"/>
    <property type="molecule type" value="Genomic_DNA"/>
</dbReference>
<sequence>MDCDYEFVLSSKVELGDWIKVSDGCLSLVLSDPPKEDSLVLADIDPSGRAVSTCWSRFRSRHVTRLVKPFIRVGAVGQASSKYADWDFPLALTSEGIILRVGASPEGVSSVLYHELVSNTGTKIRPESYAPIQAFTLWASHEAMTRSEDPLIHYRA</sequence>
<dbReference type="RefSeq" id="WP_124966179.1">
    <property type="nucleotide sequence ID" value="NZ_RRAZ01000028.1"/>
</dbReference>
<accession>A0A3P3DHG0</accession>
<protein>
    <submittedName>
        <fullName evidence="1">Uncharacterized protein</fullName>
    </submittedName>
</protein>